<comment type="caution">
    <text evidence="9">The sequence shown here is derived from an EMBL/GenBank/DDBJ whole genome shotgun (WGS) entry which is preliminary data.</text>
</comment>
<feature type="domain" description="ABC3 transporter permease C-terminal" evidence="7">
    <location>
        <begin position="677"/>
        <end position="788"/>
    </location>
</feature>
<evidence type="ECO:0000256" key="4">
    <source>
        <dbReference type="ARBA" id="ARBA00022989"/>
    </source>
</evidence>
<feature type="transmembrane region" description="Helical" evidence="6">
    <location>
        <begin position="673"/>
        <end position="697"/>
    </location>
</feature>
<keyword evidence="5 6" id="KW-0472">Membrane</keyword>
<evidence type="ECO:0000256" key="2">
    <source>
        <dbReference type="ARBA" id="ARBA00022475"/>
    </source>
</evidence>
<dbReference type="InterPro" id="IPR050250">
    <property type="entry name" value="Macrolide_Exporter_MacB"/>
</dbReference>
<proteinExistence type="predicted"/>
<feature type="domain" description="ABC3 transporter permease C-terminal" evidence="7">
    <location>
        <begin position="291"/>
        <end position="404"/>
    </location>
</feature>
<protein>
    <submittedName>
        <fullName evidence="9">FtsX-like permease family protein</fullName>
    </submittedName>
</protein>
<dbReference type="PANTHER" id="PTHR30572">
    <property type="entry name" value="MEMBRANE COMPONENT OF TRANSPORTER-RELATED"/>
    <property type="match status" value="1"/>
</dbReference>
<dbReference type="InterPro" id="IPR025857">
    <property type="entry name" value="MacB_PCD"/>
</dbReference>
<dbReference type="GO" id="GO:0005886">
    <property type="term" value="C:plasma membrane"/>
    <property type="evidence" value="ECO:0007669"/>
    <property type="project" value="UniProtKB-SubCell"/>
</dbReference>
<keyword evidence="2" id="KW-1003">Cell membrane</keyword>
<evidence type="ECO:0000256" key="1">
    <source>
        <dbReference type="ARBA" id="ARBA00004651"/>
    </source>
</evidence>
<gene>
    <name evidence="9" type="ORF">GSY63_11060</name>
</gene>
<feature type="transmembrane region" description="Helical" evidence="6">
    <location>
        <begin position="379"/>
        <end position="402"/>
    </location>
</feature>
<dbReference type="Proteomes" id="UP000638732">
    <property type="component" value="Unassembled WGS sequence"/>
</dbReference>
<evidence type="ECO:0000256" key="6">
    <source>
        <dbReference type="SAM" id="Phobius"/>
    </source>
</evidence>
<feature type="transmembrane region" description="Helical" evidence="6">
    <location>
        <begin position="423"/>
        <end position="447"/>
    </location>
</feature>
<feature type="transmembrane region" description="Helical" evidence="6">
    <location>
        <begin position="20"/>
        <end position="42"/>
    </location>
</feature>
<feature type="domain" description="MacB-like periplasmic core" evidence="8">
    <location>
        <begin position="21"/>
        <end position="242"/>
    </location>
</feature>
<evidence type="ECO:0000256" key="3">
    <source>
        <dbReference type="ARBA" id="ARBA00022692"/>
    </source>
</evidence>
<keyword evidence="4 6" id="KW-1133">Transmembrane helix</keyword>
<name>A0A966DTY9_9SPHI</name>
<reference evidence="9" key="1">
    <citation type="submission" date="2020-01" db="EMBL/GenBank/DDBJ databases">
        <authorList>
            <person name="Seo Y.L."/>
        </authorList>
    </citation>
    <scope>NUCLEOTIDE SEQUENCE</scope>
    <source>
        <strain evidence="9">R11</strain>
    </source>
</reference>
<dbReference type="PANTHER" id="PTHR30572:SF9">
    <property type="entry name" value="ABC TRANSPORTER PERMEASE PROTEIN"/>
    <property type="match status" value="1"/>
</dbReference>
<evidence type="ECO:0000313" key="10">
    <source>
        <dbReference type="Proteomes" id="UP000638732"/>
    </source>
</evidence>
<dbReference type="Pfam" id="PF02687">
    <property type="entry name" value="FtsX"/>
    <property type="match status" value="2"/>
</dbReference>
<evidence type="ECO:0000256" key="5">
    <source>
        <dbReference type="ARBA" id="ARBA00023136"/>
    </source>
</evidence>
<evidence type="ECO:0000259" key="7">
    <source>
        <dbReference type="Pfam" id="PF02687"/>
    </source>
</evidence>
<evidence type="ECO:0000313" key="9">
    <source>
        <dbReference type="EMBL" id="NCD69896.1"/>
    </source>
</evidence>
<dbReference type="AlphaFoldDB" id="A0A966DTY9"/>
<comment type="subcellular location">
    <subcellularLocation>
        <location evidence="1">Cell membrane</location>
        <topology evidence="1">Multi-pass membrane protein</topology>
    </subcellularLocation>
</comment>
<keyword evidence="10" id="KW-1185">Reference proteome</keyword>
<dbReference type="GO" id="GO:0022857">
    <property type="term" value="F:transmembrane transporter activity"/>
    <property type="evidence" value="ECO:0007669"/>
    <property type="project" value="TreeGrafter"/>
</dbReference>
<dbReference type="RefSeq" id="WP_166585871.1">
    <property type="nucleotide sequence ID" value="NZ_WWEO01000042.1"/>
</dbReference>
<organism evidence="9 10">
    <name type="scientific">Mucilaginibacter agri</name>
    <dbReference type="NCBI Taxonomy" id="2695265"/>
    <lineage>
        <taxon>Bacteria</taxon>
        <taxon>Pseudomonadati</taxon>
        <taxon>Bacteroidota</taxon>
        <taxon>Sphingobacteriia</taxon>
        <taxon>Sphingobacteriales</taxon>
        <taxon>Sphingobacteriaceae</taxon>
        <taxon>Mucilaginibacter</taxon>
    </lineage>
</organism>
<feature type="domain" description="MacB-like periplasmic core" evidence="8">
    <location>
        <begin position="493"/>
        <end position="595"/>
    </location>
</feature>
<feature type="transmembrane region" description="Helical" evidence="6">
    <location>
        <begin position="336"/>
        <end position="359"/>
    </location>
</feature>
<evidence type="ECO:0000259" key="8">
    <source>
        <dbReference type="Pfam" id="PF12704"/>
    </source>
</evidence>
<feature type="transmembrane region" description="Helical" evidence="6">
    <location>
        <begin position="756"/>
        <end position="777"/>
    </location>
</feature>
<reference evidence="9" key="2">
    <citation type="submission" date="2020-10" db="EMBL/GenBank/DDBJ databases">
        <title>Mucilaginibacter sp. nov., isolated from soil.</title>
        <authorList>
            <person name="Jeon C.O."/>
        </authorList>
    </citation>
    <scope>NUCLEOTIDE SEQUENCE</scope>
    <source>
        <strain evidence="9">R11</strain>
    </source>
</reference>
<feature type="transmembrane region" description="Helical" evidence="6">
    <location>
        <begin position="285"/>
        <end position="307"/>
    </location>
</feature>
<dbReference type="EMBL" id="WWEO01000042">
    <property type="protein sequence ID" value="NCD69896.1"/>
    <property type="molecule type" value="Genomic_DNA"/>
</dbReference>
<accession>A0A966DTY9</accession>
<keyword evidence="3 6" id="KW-0812">Transmembrane</keyword>
<dbReference type="InterPro" id="IPR003838">
    <property type="entry name" value="ABC3_permease_C"/>
</dbReference>
<feature type="transmembrane region" description="Helical" evidence="6">
    <location>
        <begin position="725"/>
        <end position="744"/>
    </location>
</feature>
<dbReference type="Pfam" id="PF12704">
    <property type="entry name" value="MacB_PCD"/>
    <property type="match status" value="2"/>
</dbReference>
<sequence>MIKNYLKIAWRSLSKNKFAALINIGGLAVGMAVAMLIGLWMWDELSFDKYHDNYNRVAQVMQNQTYNGDVNTSRSLPIPFGYELEKNYSSDFKSIAIISQVWPHILNVGDKKLAISGGFMQPSATEIFSLKMLRGNRDGLKDLTSILLSQASAKALFGDADPMDKTVLIDKAAFKVAGVYEDFPQNTTLHYIDVSFIGPWDYYMNNLIRKGASTDWGDNSYRVYVQLGDNADIDKVSRKIRDIKINHLSKEDARYKPQIFLHPMSKWHLYSEFKNGVIVGGKIQYVWMFGIVGLFVLLLACINFMNLSTARSEKRAKEVGIRKAVGSLRSQLIGQFYCESVLIAIIAFGVALVLVSLILPMFNQLADKNIVILWGSPTFWLMGLGFSLFTGLVAGSYPALYLSSFRPVKVLKGTFKGGRLAAVPRQVLVVLQFSVSVILIIGTIVVFKQIQFAKNRPVGYNREGLIAIPMPVKDLHTHFEAVRTDLIQSGAAVEVAESTSSTTHVSNNTSGFQWQGKDPGLVDDFAVVGVTQGFGKTVGWQFTDGRDFSPEFATDSSGIVINETAARFMNLKNPIGQRVRFWDKDHRVIGVVKDMVMDSPYEPAKQTVFYFNKKEDDAYFINIKINPKLGVHEALGKVENICSRYSPTAPFSYRFADDEYAQKFEDEERVGKLASWFAGLAIFISCLGLFGMASYMAEQRTKEIGVRKVLGATVFSLWRLLSNDFIMLILIALMIATPVAYYFMHGWLQHYVYHTALSWWVFVVTAFGAIVITLLTVSYQSIKAALTNPVKSLRSE</sequence>